<feature type="coiled-coil region" evidence="2">
    <location>
        <begin position="171"/>
        <end position="306"/>
    </location>
</feature>
<dbReference type="PROSITE" id="PS51123">
    <property type="entry name" value="OMPA_2"/>
    <property type="match status" value="1"/>
</dbReference>
<name>A0ABV1SHE4_9RHOB</name>
<dbReference type="PANTHER" id="PTHR30329">
    <property type="entry name" value="STATOR ELEMENT OF FLAGELLAR MOTOR COMPLEX"/>
    <property type="match status" value="1"/>
</dbReference>
<feature type="domain" description="OmpA-like" evidence="4">
    <location>
        <begin position="332"/>
        <end position="460"/>
    </location>
</feature>
<dbReference type="EMBL" id="JAYWLC010000007">
    <property type="protein sequence ID" value="MER5172322.1"/>
    <property type="molecule type" value="Genomic_DNA"/>
</dbReference>
<dbReference type="CDD" id="cd07185">
    <property type="entry name" value="OmpA_C-like"/>
    <property type="match status" value="1"/>
</dbReference>
<evidence type="ECO:0000259" key="4">
    <source>
        <dbReference type="PROSITE" id="PS51123"/>
    </source>
</evidence>
<evidence type="ECO:0000256" key="2">
    <source>
        <dbReference type="SAM" id="Coils"/>
    </source>
</evidence>
<dbReference type="PANTHER" id="PTHR30329:SF21">
    <property type="entry name" value="LIPOPROTEIN YIAD-RELATED"/>
    <property type="match status" value="1"/>
</dbReference>
<feature type="coiled-coil region" evidence="2">
    <location>
        <begin position="41"/>
        <end position="68"/>
    </location>
</feature>
<evidence type="ECO:0000313" key="6">
    <source>
        <dbReference type="Proteomes" id="UP001438953"/>
    </source>
</evidence>
<keyword evidence="3" id="KW-0812">Transmembrane</keyword>
<protein>
    <submittedName>
        <fullName evidence="5">Peptidoglycan -binding protein</fullName>
    </submittedName>
</protein>
<proteinExistence type="predicted"/>
<evidence type="ECO:0000256" key="1">
    <source>
        <dbReference type="PROSITE-ProRule" id="PRU00473"/>
    </source>
</evidence>
<evidence type="ECO:0000313" key="5">
    <source>
        <dbReference type="EMBL" id="MER5172322.1"/>
    </source>
</evidence>
<dbReference type="SUPFAM" id="SSF103088">
    <property type="entry name" value="OmpA-like"/>
    <property type="match status" value="1"/>
</dbReference>
<keyword evidence="1 3" id="KW-0472">Membrane</keyword>
<keyword evidence="6" id="KW-1185">Reference proteome</keyword>
<dbReference type="Pfam" id="PF00691">
    <property type="entry name" value="OmpA"/>
    <property type="match status" value="1"/>
</dbReference>
<accession>A0ABV1SHE4</accession>
<dbReference type="InterPro" id="IPR050330">
    <property type="entry name" value="Bact_OuterMem_StrucFunc"/>
</dbReference>
<dbReference type="InterPro" id="IPR036737">
    <property type="entry name" value="OmpA-like_sf"/>
</dbReference>
<dbReference type="Gene3D" id="3.30.1330.60">
    <property type="entry name" value="OmpA-like domain"/>
    <property type="match status" value="1"/>
</dbReference>
<keyword evidence="2" id="KW-0175">Coiled coil</keyword>
<dbReference type="Gene3D" id="1.10.287.1490">
    <property type="match status" value="1"/>
</dbReference>
<organism evidence="5 6">
    <name type="scientific">Thioclava kandeliae</name>
    <dbReference type="NCBI Taxonomy" id="3070818"/>
    <lineage>
        <taxon>Bacteria</taxon>
        <taxon>Pseudomonadati</taxon>
        <taxon>Pseudomonadota</taxon>
        <taxon>Alphaproteobacteria</taxon>
        <taxon>Rhodobacterales</taxon>
        <taxon>Paracoccaceae</taxon>
        <taxon>Thioclava</taxon>
    </lineage>
</organism>
<dbReference type="NCBIfam" id="NF006542">
    <property type="entry name" value="PRK09039.1-1"/>
    <property type="match status" value="3"/>
</dbReference>
<evidence type="ECO:0000256" key="3">
    <source>
        <dbReference type="SAM" id="Phobius"/>
    </source>
</evidence>
<gene>
    <name evidence="5" type="ORF">VSX56_11100</name>
</gene>
<comment type="caution">
    <text evidence="5">The sequence shown here is derived from an EMBL/GenBank/DDBJ whole genome shotgun (WGS) entry which is preliminary data.</text>
</comment>
<sequence length="460" mass="50124">MALARRGRQRFSTNIWPGFVDAMTALLLVVIFVLSIFMVVQSVLRQQVDTQENELASLNDTVDGLAQALSLSRQKVGSLETRLTDAETAAQRQATLIANLTGQLKDRQSDLDAAGEKITAFEAQVAQLLAAQQAQADASDEKLRVSQATIDDLRAKLQSSGDEISAMTLALEEARKQAEDTLTKLAAAQAAREDLQGRLDQQLTEAERQAALKAVADKALADQKSISTEAARKVELLNQQIAALRGQLGQLQAVLDDSQSRSATSRSQIESLGTQLNSALAQLAAEQKRRAALEEAARKKAEAEAQDLASYRSEFFGRLSKILQGREGVKVVGDRFVFSSEVLFPQGSATLSDAGKAQIKQVTALLDELASEIPPQLDWIIRVDGHTDDVPLSGNGQFRDNWELSQARALSVVRYMIDDLKFPPERLAATGFGQYRPVAEGDSAEARAANRRIELKLTER</sequence>
<feature type="transmembrane region" description="Helical" evidence="3">
    <location>
        <begin position="20"/>
        <end position="40"/>
    </location>
</feature>
<keyword evidence="3" id="KW-1133">Transmembrane helix</keyword>
<reference evidence="5 6" key="1">
    <citation type="submission" date="2024-06" db="EMBL/GenBank/DDBJ databases">
        <title>Thioclava kandeliae sp. nov. from a rhizosphere soil sample of Kandelia candel in a mangrove.</title>
        <authorList>
            <person name="Mu T."/>
        </authorList>
    </citation>
    <scope>NUCLEOTIDE SEQUENCE [LARGE SCALE GENOMIC DNA]</scope>
    <source>
        <strain evidence="5 6">CPCC 100088</strain>
    </source>
</reference>
<dbReference type="InterPro" id="IPR006665">
    <property type="entry name" value="OmpA-like"/>
</dbReference>
<dbReference type="RefSeq" id="WP_350937081.1">
    <property type="nucleotide sequence ID" value="NZ_JAYWLC010000007.1"/>
</dbReference>
<dbReference type="Proteomes" id="UP001438953">
    <property type="component" value="Unassembled WGS sequence"/>
</dbReference>